<evidence type="ECO:0000256" key="2">
    <source>
        <dbReference type="SAM" id="MobiDB-lite"/>
    </source>
</evidence>
<feature type="region of interest" description="Disordered" evidence="2">
    <location>
        <begin position="16"/>
        <end position="322"/>
    </location>
</feature>
<dbReference type="InterPro" id="IPR053294">
    <property type="entry name" value="RBM_PWI_domain"/>
</dbReference>
<keyword evidence="5" id="KW-1185">Reference proteome</keyword>
<dbReference type="InterPro" id="IPR036483">
    <property type="entry name" value="PWI_dom_sf"/>
</dbReference>
<gene>
    <name evidence="4" type="ORF">MIMGU_mgv1a003280mg</name>
</gene>
<feature type="domain" description="PWI" evidence="3">
    <location>
        <begin position="496"/>
        <end position="594"/>
    </location>
</feature>
<protein>
    <recommendedName>
        <fullName evidence="3">PWI domain-containing protein</fullName>
    </recommendedName>
</protein>
<feature type="compositionally biased region" description="Low complexity" evidence="2">
    <location>
        <begin position="386"/>
        <end position="398"/>
    </location>
</feature>
<dbReference type="eggNOG" id="KOG2253">
    <property type="taxonomic scope" value="Eukaryota"/>
</dbReference>
<feature type="region of interest" description="Disordered" evidence="2">
    <location>
        <begin position="386"/>
        <end position="433"/>
    </location>
</feature>
<evidence type="ECO:0000256" key="1">
    <source>
        <dbReference type="ARBA" id="ARBA00022664"/>
    </source>
</evidence>
<evidence type="ECO:0000259" key="3">
    <source>
        <dbReference type="PROSITE" id="PS51025"/>
    </source>
</evidence>
<feature type="compositionally biased region" description="Basic and acidic residues" evidence="2">
    <location>
        <begin position="16"/>
        <end position="39"/>
    </location>
</feature>
<dbReference type="SMART" id="SM00311">
    <property type="entry name" value="PWI"/>
    <property type="match status" value="1"/>
</dbReference>
<dbReference type="GO" id="GO:0006397">
    <property type="term" value="P:mRNA processing"/>
    <property type="evidence" value="ECO:0007669"/>
    <property type="project" value="UniProtKB-KW"/>
</dbReference>
<dbReference type="EMBL" id="KI631003">
    <property type="protein sequence ID" value="EYU31273.1"/>
    <property type="molecule type" value="Genomic_DNA"/>
</dbReference>
<feature type="compositionally biased region" description="Basic and acidic residues" evidence="2">
    <location>
        <begin position="49"/>
        <end position="78"/>
    </location>
</feature>
<keyword evidence="1" id="KW-0507">mRNA processing</keyword>
<sequence length="594" mass="69322">MQLNVNQATREYLERYVEKKSESLKSIKESETEGAEKETVSASDAETDDIFKSSEESPKPSSDEHKRDENEMNKEKPDAASFGLVTDEDRKADREALDKLAGMIEERLKSKPLPPPPPPPQRPVDGPGNSNSEQPSESRDRESEEDLAKNDSEEKNEDEKTAESKPSSQHDRTETNSPDRSRRHDRNKDRETNREKERELEKYEREREQERAKREKDREHRSREDERRFKAHEKEWEAREKEREHWQKREREREKERAQERKWEIMDQERDGDDGYGKKRKYKTSDEDRRRRQREKEEDQADRLREEEEIAEAKMRAKEEQKKQLEALKIIADQPANGHEKAILLNETNTVNQVNVDMFDHEPSHETYEAGEGVSQNGISDEFVVSSNSASDAQQNSNLPARKLGFGLSGSGKRTAVPSVFKEDEDEDAHKEKKMRPLVPIDYTEEQQVVQSSTSEDPSANMVAAAEFVKRISTANPKEEKSDVEKEKNRRSHERSILLLWSSAKKSYLRTLQNALHERMRPWVSKKITEFLGEEEVSLVDYIVTSIQDHVDAGEMLERLQSILDDEAEMFVLKMWRMLIFEIKKVENGILKSK</sequence>
<accession>A0A022QVC1</accession>
<dbReference type="STRING" id="4155.A0A022QVC1"/>
<name>A0A022QVC1_ERYGU</name>
<reference evidence="4 5" key="1">
    <citation type="journal article" date="2013" name="Proc. Natl. Acad. Sci. U.S.A.">
        <title>Fine-scale variation in meiotic recombination in Mimulus inferred from population shotgun sequencing.</title>
        <authorList>
            <person name="Hellsten U."/>
            <person name="Wright K.M."/>
            <person name="Jenkins J."/>
            <person name="Shu S."/>
            <person name="Yuan Y."/>
            <person name="Wessler S.R."/>
            <person name="Schmutz J."/>
            <person name="Willis J.H."/>
            <person name="Rokhsar D.S."/>
        </authorList>
    </citation>
    <scope>NUCLEOTIDE SEQUENCE [LARGE SCALE GENOMIC DNA]</scope>
    <source>
        <strain evidence="5">cv. DUN x IM62</strain>
    </source>
</reference>
<dbReference type="Pfam" id="PF01480">
    <property type="entry name" value="PWI"/>
    <property type="match status" value="1"/>
</dbReference>
<proteinExistence type="predicted"/>
<evidence type="ECO:0000313" key="5">
    <source>
        <dbReference type="Proteomes" id="UP000030748"/>
    </source>
</evidence>
<dbReference type="PANTHER" id="PTHR47334:SF2">
    <property type="entry name" value="RNA-BINDING MOTIF PROTEIN 25"/>
    <property type="match status" value="1"/>
</dbReference>
<dbReference type="Gene3D" id="1.20.1390.10">
    <property type="entry name" value="PWI domain"/>
    <property type="match status" value="1"/>
</dbReference>
<organism evidence="4 5">
    <name type="scientific">Erythranthe guttata</name>
    <name type="common">Yellow monkey flower</name>
    <name type="synonym">Mimulus guttatus</name>
    <dbReference type="NCBI Taxonomy" id="4155"/>
    <lineage>
        <taxon>Eukaryota</taxon>
        <taxon>Viridiplantae</taxon>
        <taxon>Streptophyta</taxon>
        <taxon>Embryophyta</taxon>
        <taxon>Tracheophyta</taxon>
        <taxon>Spermatophyta</taxon>
        <taxon>Magnoliopsida</taxon>
        <taxon>eudicotyledons</taxon>
        <taxon>Gunneridae</taxon>
        <taxon>Pentapetalae</taxon>
        <taxon>asterids</taxon>
        <taxon>lamiids</taxon>
        <taxon>Lamiales</taxon>
        <taxon>Phrymaceae</taxon>
        <taxon>Erythranthe</taxon>
    </lineage>
</organism>
<evidence type="ECO:0000313" key="4">
    <source>
        <dbReference type="EMBL" id="EYU31273.1"/>
    </source>
</evidence>
<feature type="compositionally biased region" description="Pro residues" evidence="2">
    <location>
        <begin position="112"/>
        <end position="122"/>
    </location>
</feature>
<dbReference type="AlphaFoldDB" id="A0A022QVC1"/>
<dbReference type="PANTHER" id="PTHR47334">
    <property type="entry name" value="SPLICING FACTOR PWI DOMAIN-CONTAINING PROTEIN / RNA RECOGNITION MOTIF (RRM)-CONTAINING PROTEIN"/>
    <property type="match status" value="1"/>
</dbReference>
<feature type="compositionally biased region" description="Basic and acidic residues" evidence="2">
    <location>
        <begin position="87"/>
        <end position="109"/>
    </location>
</feature>
<feature type="compositionally biased region" description="Basic and acidic residues" evidence="2">
    <location>
        <begin position="136"/>
        <end position="322"/>
    </location>
</feature>
<dbReference type="Proteomes" id="UP000030748">
    <property type="component" value="Unassembled WGS sequence"/>
</dbReference>
<dbReference type="PROSITE" id="PS51025">
    <property type="entry name" value="PWI"/>
    <property type="match status" value="1"/>
</dbReference>
<dbReference type="InterPro" id="IPR002483">
    <property type="entry name" value="PWI_dom"/>
</dbReference>
<dbReference type="SUPFAM" id="SSF101233">
    <property type="entry name" value="PWI domain"/>
    <property type="match status" value="1"/>
</dbReference>